<dbReference type="GO" id="GO:0005737">
    <property type="term" value="C:cytoplasm"/>
    <property type="evidence" value="ECO:0007669"/>
    <property type="project" value="InterPro"/>
</dbReference>
<evidence type="ECO:0000256" key="7">
    <source>
        <dbReference type="ARBA" id="ARBA00029674"/>
    </source>
</evidence>
<evidence type="ECO:0000256" key="6">
    <source>
        <dbReference type="ARBA" id="ARBA00023235"/>
    </source>
</evidence>
<dbReference type="InterPro" id="IPR017284">
    <property type="entry name" value="Tautomerase_PptA"/>
</dbReference>
<dbReference type="Pfam" id="PF01361">
    <property type="entry name" value="Tautomerase"/>
    <property type="match status" value="1"/>
</dbReference>
<reference evidence="10 11" key="1">
    <citation type="submission" date="2017-06" db="EMBL/GenBank/DDBJ databases">
        <title>Draft genome of Pseudomonas nitroreducens DF05.</title>
        <authorList>
            <person name="Iyer R."/>
        </authorList>
    </citation>
    <scope>NUCLEOTIDE SEQUENCE [LARGE SCALE GENOMIC DNA]</scope>
    <source>
        <strain evidence="10 11">DF05</strain>
    </source>
</reference>
<dbReference type="EMBL" id="NJBA01000012">
    <property type="protein sequence ID" value="OWP47882.1"/>
    <property type="molecule type" value="Genomic_DNA"/>
</dbReference>
<evidence type="ECO:0000256" key="2">
    <source>
        <dbReference type="ARBA" id="ARBA00003024"/>
    </source>
</evidence>
<dbReference type="InterPro" id="IPR004370">
    <property type="entry name" value="4-OT-like_dom"/>
</dbReference>
<sequence>MPHVIVKMLEGRTQAQKEALTEEIAKALKTAIGCPDESISVAIEDFAPADWKGKVYDTDILGAGENLFRKPGYEP</sequence>
<dbReference type="EC" id="5.3.2.6" evidence="4"/>
<comment type="caution">
    <text evidence="10">The sequence shown here is derived from an EMBL/GenBank/DDBJ whole genome shotgun (WGS) entry which is preliminary data.</text>
</comment>
<feature type="domain" description="4-oxalocrotonate tautomerase-like" evidence="9">
    <location>
        <begin position="2"/>
        <end position="51"/>
    </location>
</feature>
<evidence type="ECO:0000259" key="9">
    <source>
        <dbReference type="Pfam" id="PF01361"/>
    </source>
</evidence>
<dbReference type="Gene3D" id="3.30.429.10">
    <property type="entry name" value="Macrophage Migration Inhibitory Factor"/>
    <property type="match status" value="1"/>
</dbReference>
<dbReference type="InterPro" id="IPR014347">
    <property type="entry name" value="Tautomerase/MIF_sf"/>
</dbReference>
<evidence type="ECO:0000256" key="4">
    <source>
        <dbReference type="ARBA" id="ARBA00012667"/>
    </source>
</evidence>
<evidence type="ECO:0000256" key="3">
    <source>
        <dbReference type="ARBA" id="ARBA00011643"/>
    </source>
</evidence>
<dbReference type="Proteomes" id="UP000198145">
    <property type="component" value="Unassembled WGS sequence"/>
</dbReference>
<comment type="catalytic activity">
    <reaction evidence="1">
        <text>(2Z,4E)-2-hydroxyhexa-2,4-dienedioate = (3E)-2-oxohex-3-enedioate</text>
        <dbReference type="Rhea" id="RHEA:33431"/>
        <dbReference type="ChEBI" id="CHEBI:28080"/>
        <dbReference type="ChEBI" id="CHEBI:64908"/>
        <dbReference type="EC" id="5.3.2.6"/>
    </reaction>
</comment>
<dbReference type="GO" id="GO:0016862">
    <property type="term" value="F:intramolecular oxidoreductase activity, interconverting keto- and enol-groups"/>
    <property type="evidence" value="ECO:0007669"/>
    <property type="project" value="InterPro"/>
</dbReference>
<proteinExistence type="predicted"/>
<organism evidence="10 11">
    <name type="scientific">Pseudomonas nitroreducens</name>
    <dbReference type="NCBI Taxonomy" id="46680"/>
    <lineage>
        <taxon>Bacteria</taxon>
        <taxon>Pseudomonadati</taxon>
        <taxon>Pseudomonadota</taxon>
        <taxon>Gammaproteobacteria</taxon>
        <taxon>Pseudomonadales</taxon>
        <taxon>Pseudomonadaceae</taxon>
        <taxon>Pseudomonas</taxon>
    </lineage>
</organism>
<dbReference type="SUPFAM" id="SSF55331">
    <property type="entry name" value="Tautomerase/MIF"/>
    <property type="match status" value="1"/>
</dbReference>
<feature type="active site" description="Proton acceptor; via imino nitrogen" evidence="8">
    <location>
        <position position="2"/>
    </location>
</feature>
<evidence type="ECO:0000256" key="1">
    <source>
        <dbReference type="ARBA" id="ARBA00001379"/>
    </source>
</evidence>
<comment type="function">
    <text evidence="2">Catalyzes the ketonization of 2-hydroxymuconate stereoselectively to yield 2-oxo-3-hexenedioate.</text>
</comment>
<gene>
    <name evidence="10" type="ORF">CEG18_27280</name>
</gene>
<dbReference type="AlphaFoldDB" id="A0A2D0ACA2"/>
<name>A0A2D0ACA2_PSENT</name>
<comment type="subunit">
    <text evidence="3">Homohexamer.</text>
</comment>
<accession>A0A2D0ACA2</accession>
<evidence type="ECO:0000313" key="10">
    <source>
        <dbReference type="EMBL" id="OWP47882.1"/>
    </source>
</evidence>
<keyword evidence="6" id="KW-0413">Isomerase</keyword>
<evidence type="ECO:0000256" key="5">
    <source>
        <dbReference type="ARBA" id="ARBA00015750"/>
    </source>
</evidence>
<dbReference type="RefSeq" id="WP_088421585.1">
    <property type="nucleotide sequence ID" value="NZ_CP189774.1"/>
</dbReference>
<evidence type="ECO:0000313" key="11">
    <source>
        <dbReference type="Proteomes" id="UP000198145"/>
    </source>
</evidence>
<protein>
    <recommendedName>
        <fullName evidence="5">2-hydroxymuconate tautomerase</fullName>
        <ecNumber evidence="4">5.3.2.6</ecNumber>
    </recommendedName>
    <alternativeName>
        <fullName evidence="7">4-oxalocrotonate tautomerase</fullName>
    </alternativeName>
</protein>
<evidence type="ECO:0000256" key="8">
    <source>
        <dbReference type="PIRSR" id="PIRSR037799-1"/>
    </source>
</evidence>
<dbReference type="PIRSF" id="PIRSF037799">
    <property type="entry name" value="Tautomer_YdcE_prd"/>
    <property type="match status" value="1"/>
</dbReference>